<evidence type="ECO:0000259" key="15">
    <source>
        <dbReference type="PROSITE" id="PS52039"/>
    </source>
</evidence>
<dbReference type="PROSITE" id="PS00396">
    <property type="entry name" value="TOPO_IA_1"/>
    <property type="match status" value="1"/>
</dbReference>
<dbReference type="NCBIfam" id="TIGR01056">
    <property type="entry name" value="topB"/>
    <property type="match status" value="1"/>
</dbReference>
<dbReference type="Proteomes" id="UP001519289">
    <property type="component" value="Unassembled WGS sequence"/>
</dbReference>
<dbReference type="Pfam" id="PF01131">
    <property type="entry name" value="Topoisom_bac"/>
    <property type="match status" value="1"/>
</dbReference>
<keyword evidence="6" id="KW-0799">Topoisomerase</keyword>
<dbReference type="PROSITE" id="PS52039">
    <property type="entry name" value="TOPO_IA_2"/>
    <property type="match status" value="1"/>
</dbReference>
<evidence type="ECO:0000256" key="11">
    <source>
        <dbReference type="ARBA" id="ARBA00032235"/>
    </source>
</evidence>
<dbReference type="PANTHER" id="PTHR11390:SF21">
    <property type="entry name" value="DNA TOPOISOMERASE 3-ALPHA"/>
    <property type="match status" value="1"/>
</dbReference>
<dbReference type="RefSeq" id="WP_209465010.1">
    <property type="nucleotide sequence ID" value="NZ_JAGGLG010000001.1"/>
</dbReference>
<dbReference type="PROSITE" id="PS50880">
    <property type="entry name" value="TOPRIM"/>
    <property type="match status" value="1"/>
</dbReference>
<evidence type="ECO:0000256" key="3">
    <source>
        <dbReference type="ARBA" id="ARBA00012891"/>
    </source>
</evidence>
<dbReference type="PANTHER" id="PTHR11390">
    <property type="entry name" value="PROKARYOTIC DNA TOPOISOMERASE"/>
    <property type="match status" value="1"/>
</dbReference>
<sequence length="766" mass="84456">MSGKPLIIAEKPSAAQAIAEALGGFRRREGYLESSDYLLSWAVGHLVELQAPEEYDPRWKRWAMATLPIIPDAFRLKVLPRTRAQFQVLARLGKQAPRLINACDSGREGELIFRYICQAAGLRAPVQRLWVSALTPEAIRKAFAELRPQAQYDRLYQSARCRAEGDWLVGINATRAFTVKWGDLLSAGRVQTPTLAMLVRREREIEAFRPEPYWEVIAEFVTAGGQRYAGKWFRPEGDRLPDAQSAQAVVERVHGAQGAVESCEAKPVAERPPQLFDLTSLQREANRRYGLTAAATLKAAQALYEAKHITYPRTDSRYLAAALVPELPRVVRALGGLPDLASLAAEADVKRVHRGNRRVVDDARVTDHHAIIPTTDVPRGLAGAEARIYDLIARRFLAQFYPDARFLEQEVVTRVGPYPDRFRSRGRQVLDPGWRRVEPEPVRSRRRDPEAGEEEDAPQVLPPLEDGQPVSVGAVESRERTTRPPRRYTEATLLSAMEYAGREVTDEALREAMKGHGLGTPATRAAIIERLKEVGYVRSEKKTLLPTPKGRRMVELVEAAGAAVLLSPELTGEWERRIAAIQAGEYDPGRFMQEIRELTAQVVAQVRSAPGGSPVPAEGGSAARVQVNGAEAGPDAAPDEGDAPDVLAVACPRCGGAVRKGSRGWTCAREGCSLRVPAYLCGKVVDRSVAEEILTRGRSQLIRGFTSPRTGRSFAAFLVLKESGEVGFEFPPDRPRRPSGSRAGTAGRTRRTRSRAGTQEGRSQHE</sequence>
<dbReference type="SMART" id="SM00436">
    <property type="entry name" value="TOP1Bc"/>
    <property type="match status" value="1"/>
</dbReference>
<gene>
    <name evidence="16" type="ORF">J2Z79_000245</name>
</gene>
<accession>A0ABS4JMV5</accession>
<dbReference type="Pfam" id="PF01751">
    <property type="entry name" value="Toprim"/>
    <property type="match status" value="1"/>
</dbReference>
<dbReference type="InterPro" id="IPR013826">
    <property type="entry name" value="Topo_IA_cen_sub3"/>
</dbReference>
<dbReference type="InterPro" id="IPR013497">
    <property type="entry name" value="Topo_IA_cen"/>
</dbReference>
<feature type="domain" description="Topo IA-type catalytic" evidence="15">
    <location>
        <begin position="152"/>
        <end position="603"/>
    </location>
</feature>
<dbReference type="InterPro" id="IPR006171">
    <property type="entry name" value="TOPRIM_dom"/>
</dbReference>
<evidence type="ECO:0000256" key="9">
    <source>
        <dbReference type="ARBA" id="ARBA00030003"/>
    </source>
</evidence>
<evidence type="ECO:0000313" key="16">
    <source>
        <dbReference type="EMBL" id="MBP2016872.1"/>
    </source>
</evidence>
<dbReference type="SMART" id="SM00437">
    <property type="entry name" value="TOP1Ac"/>
    <property type="match status" value="1"/>
</dbReference>
<evidence type="ECO:0000256" key="4">
    <source>
        <dbReference type="ARBA" id="ARBA00022723"/>
    </source>
</evidence>
<evidence type="ECO:0000256" key="8">
    <source>
        <dbReference type="ARBA" id="ARBA00023235"/>
    </source>
</evidence>
<keyword evidence="7" id="KW-0238">DNA-binding</keyword>
<dbReference type="Gene3D" id="1.10.460.10">
    <property type="entry name" value="Topoisomerase I, domain 2"/>
    <property type="match status" value="1"/>
</dbReference>
<dbReference type="InterPro" id="IPR023405">
    <property type="entry name" value="Topo_IA_core_domain"/>
</dbReference>
<dbReference type="SMART" id="SM00493">
    <property type="entry name" value="TOPRIM"/>
    <property type="match status" value="1"/>
</dbReference>
<dbReference type="InterPro" id="IPR003601">
    <property type="entry name" value="Topo_IA_2"/>
</dbReference>
<evidence type="ECO:0000256" key="7">
    <source>
        <dbReference type="ARBA" id="ARBA00023125"/>
    </source>
</evidence>
<dbReference type="CDD" id="cd03362">
    <property type="entry name" value="TOPRIM_TopoIA_TopoIII"/>
    <property type="match status" value="1"/>
</dbReference>
<dbReference type="InterPro" id="IPR025589">
    <property type="entry name" value="Toprim_C_rpt"/>
</dbReference>
<dbReference type="SUPFAM" id="SSF56712">
    <property type="entry name" value="Prokaryotic type I DNA topoisomerase"/>
    <property type="match status" value="1"/>
</dbReference>
<keyword evidence="5" id="KW-0460">Magnesium</keyword>
<comment type="similarity">
    <text evidence="2">Belongs to the type IA topoisomerase family.</text>
</comment>
<dbReference type="Gene3D" id="3.40.50.140">
    <property type="match status" value="1"/>
</dbReference>
<dbReference type="EMBL" id="JAGGLG010000001">
    <property type="protein sequence ID" value="MBP2016872.1"/>
    <property type="molecule type" value="Genomic_DNA"/>
</dbReference>
<feature type="domain" description="Toprim" evidence="14">
    <location>
        <begin position="4"/>
        <end position="135"/>
    </location>
</feature>
<evidence type="ECO:0000256" key="1">
    <source>
        <dbReference type="ARBA" id="ARBA00000213"/>
    </source>
</evidence>
<feature type="compositionally biased region" description="Low complexity" evidence="13">
    <location>
        <begin position="738"/>
        <end position="747"/>
    </location>
</feature>
<dbReference type="InterPro" id="IPR023406">
    <property type="entry name" value="Topo_IA_AS"/>
</dbReference>
<dbReference type="InterPro" id="IPR000380">
    <property type="entry name" value="Topo_IA"/>
</dbReference>
<evidence type="ECO:0000256" key="6">
    <source>
        <dbReference type="ARBA" id="ARBA00023029"/>
    </source>
</evidence>
<dbReference type="InterPro" id="IPR003602">
    <property type="entry name" value="Topo_IA_DNA-bd_dom"/>
</dbReference>
<dbReference type="NCBIfam" id="NF005829">
    <property type="entry name" value="PRK07726.1"/>
    <property type="match status" value="1"/>
</dbReference>
<dbReference type="PRINTS" id="PR00417">
    <property type="entry name" value="PRTPISMRASEI"/>
</dbReference>
<dbReference type="InterPro" id="IPR013825">
    <property type="entry name" value="Topo_IA_cen_sub2"/>
</dbReference>
<protein>
    <recommendedName>
        <fullName evidence="3">DNA topoisomerase</fullName>
        <ecNumber evidence="3">5.6.2.1</ecNumber>
    </recommendedName>
    <alternativeName>
        <fullName evidence="12">Omega-protein</fullName>
    </alternativeName>
    <alternativeName>
        <fullName evidence="11">Relaxing enzyme</fullName>
    </alternativeName>
    <alternativeName>
        <fullName evidence="9">Swivelase</fullName>
    </alternativeName>
    <alternativeName>
        <fullName evidence="10">Untwisting enzyme</fullName>
    </alternativeName>
</protein>
<evidence type="ECO:0000259" key="14">
    <source>
        <dbReference type="PROSITE" id="PS50880"/>
    </source>
</evidence>
<dbReference type="InterPro" id="IPR013824">
    <property type="entry name" value="Topo_IA_cen_sub1"/>
</dbReference>
<proteinExistence type="inferred from homology"/>
<evidence type="ECO:0000256" key="13">
    <source>
        <dbReference type="SAM" id="MobiDB-lite"/>
    </source>
</evidence>
<evidence type="ECO:0000256" key="2">
    <source>
        <dbReference type="ARBA" id="ARBA00009446"/>
    </source>
</evidence>
<keyword evidence="4" id="KW-0479">Metal-binding</keyword>
<evidence type="ECO:0000256" key="5">
    <source>
        <dbReference type="ARBA" id="ARBA00022842"/>
    </source>
</evidence>
<reference evidence="16 17" key="1">
    <citation type="submission" date="2021-03" db="EMBL/GenBank/DDBJ databases">
        <title>Genomic Encyclopedia of Type Strains, Phase IV (KMG-IV): sequencing the most valuable type-strain genomes for metagenomic binning, comparative biology and taxonomic classification.</title>
        <authorList>
            <person name="Goeker M."/>
        </authorList>
    </citation>
    <scope>NUCLEOTIDE SEQUENCE [LARGE SCALE GENOMIC DNA]</scope>
    <source>
        <strain evidence="16 17">DSM 27138</strain>
    </source>
</reference>
<feature type="region of interest" description="Disordered" evidence="13">
    <location>
        <begin position="433"/>
        <end position="486"/>
    </location>
</feature>
<evidence type="ECO:0000313" key="17">
    <source>
        <dbReference type="Proteomes" id="UP001519289"/>
    </source>
</evidence>
<evidence type="ECO:0000256" key="12">
    <source>
        <dbReference type="ARBA" id="ARBA00032877"/>
    </source>
</evidence>
<comment type="caution">
    <text evidence="16">The sequence shown here is derived from an EMBL/GenBank/DDBJ whole genome shotgun (WGS) entry which is preliminary data.</text>
</comment>
<dbReference type="Gene3D" id="1.10.290.10">
    <property type="entry name" value="Topoisomerase I, domain 4"/>
    <property type="match status" value="1"/>
</dbReference>
<keyword evidence="17" id="KW-1185">Reference proteome</keyword>
<name>A0ABS4JMV5_9FIRM</name>
<comment type="catalytic activity">
    <reaction evidence="1">
        <text>ATP-independent breakage of single-stranded DNA, followed by passage and rejoining.</text>
        <dbReference type="EC" id="5.6.2.1"/>
    </reaction>
</comment>
<dbReference type="InterPro" id="IPR034144">
    <property type="entry name" value="TOPRIM_TopoIII"/>
</dbReference>
<dbReference type="CDD" id="cd00186">
    <property type="entry name" value="TOP1Ac"/>
    <property type="match status" value="1"/>
</dbReference>
<dbReference type="EC" id="5.6.2.1" evidence="3"/>
<keyword evidence="8 16" id="KW-0413">Isomerase</keyword>
<dbReference type="InterPro" id="IPR005738">
    <property type="entry name" value="TopoIII"/>
</dbReference>
<feature type="region of interest" description="Disordered" evidence="13">
    <location>
        <begin position="726"/>
        <end position="766"/>
    </location>
</feature>
<dbReference type="GO" id="GO:0003917">
    <property type="term" value="F:DNA topoisomerase type I (single strand cut, ATP-independent) activity"/>
    <property type="evidence" value="ECO:0007669"/>
    <property type="project" value="UniProtKB-EC"/>
</dbReference>
<organism evidence="16 17">
    <name type="scientific">Symbiobacterium terraclitae</name>
    <dbReference type="NCBI Taxonomy" id="557451"/>
    <lineage>
        <taxon>Bacteria</taxon>
        <taxon>Bacillati</taxon>
        <taxon>Bacillota</taxon>
        <taxon>Clostridia</taxon>
        <taxon>Eubacteriales</taxon>
        <taxon>Symbiobacteriaceae</taxon>
        <taxon>Symbiobacterium</taxon>
    </lineage>
</organism>
<evidence type="ECO:0000256" key="10">
    <source>
        <dbReference type="ARBA" id="ARBA00031985"/>
    </source>
</evidence>
<dbReference type="Gene3D" id="2.70.20.10">
    <property type="entry name" value="Topoisomerase I, domain 3"/>
    <property type="match status" value="1"/>
</dbReference>
<dbReference type="Pfam" id="PF13342">
    <property type="entry name" value="Toprim_Crpt"/>
    <property type="match status" value="1"/>
</dbReference>
<feature type="compositionally biased region" description="Basic and acidic residues" evidence="13">
    <location>
        <begin position="433"/>
        <end position="450"/>
    </location>
</feature>